<protein>
    <submittedName>
        <fullName evidence="1">PhzF family phenazine biosynthesis protein</fullName>
    </submittedName>
</protein>
<reference evidence="1 2" key="1">
    <citation type="submission" date="2024-09" db="EMBL/GenBank/DDBJ databases">
        <title>The Natural Products Discovery Center: Release of the First 8490 Sequenced Strains for Exploring Actinobacteria Biosynthetic Diversity.</title>
        <authorList>
            <person name="Kalkreuter E."/>
            <person name="Kautsar S.A."/>
            <person name="Yang D."/>
            <person name="Bader C.D."/>
            <person name="Teijaro C.N."/>
            <person name="Fluegel L."/>
            <person name="Davis C.M."/>
            <person name="Simpson J.R."/>
            <person name="Lauterbach L."/>
            <person name="Steele A.D."/>
            <person name="Gui C."/>
            <person name="Meng S."/>
            <person name="Li G."/>
            <person name="Viehrig K."/>
            <person name="Ye F."/>
            <person name="Su P."/>
            <person name="Kiefer A.F."/>
            <person name="Nichols A."/>
            <person name="Cepeda A.J."/>
            <person name="Yan W."/>
            <person name="Fan B."/>
            <person name="Jiang Y."/>
            <person name="Adhikari A."/>
            <person name="Zheng C.-J."/>
            <person name="Schuster L."/>
            <person name="Cowan T.M."/>
            <person name="Smanski M.J."/>
            <person name="Chevrette M.G."/>
            <person name="De Carvalho L.P.S."/>
            <person name="Shen B."/>
        </authorList>
    </citation>
    <scope>NUCLEOTIDE SEQUENCE [LARGE SCALE GENOMIC DNA]</scope>
    <source>
        <strain evidence="1 2">NPDC059500</strain>
    </source>
</reference>
<keyword evidence="2" id="KW-1185">Reference proteome</keyword>
<dbReference type="SUPFAM" id="SSF54506">
    <property type="entry name" value="Diaminopimelate epimerase-like"/>
    <property type="match status" value="1"/>
</dbReference>
<comment type="caution">
    <text evidence="1">The sequence shown here is derived from an EMBL/GenBank/DDBJ whole genome shotgun (WGS) entry which is preliminary data.</text>
</comment>
<evidence type="ECO:0000313" key="1">
    <source>
        <dbReference type="EMBL" id="MFE1750080.1"/>
    </source>
</evidence>
<name>A0ABW6H1B2_9ACTN</name>
<dbReference type="PIRSF" id="PIRSF016184">
    <property type="entry name" value="PhzC_PhzF"/>
    <property type="match status" value="1"/>
</dbReference>
<dbReference type="Pfam" id="PF02567">
    <property type="entry name" value="PhzC-PhzF"/>
    <property type="match status" value="1"/>
</dbReference>
<evidence type="ECO:0000313" key="2">
    <source>
        <dbReference type="Proteomes" id="UP001599756"/>
    </source>
</evidence>
<dbReference type="Proteomes" id="UP001599756">
    <property type="component" value="Unassembled WGS sequence"/>
</dbReference>
<dbReference type="EMBL" id="JBHYTS010000006">
    <property type="protein sequence ID" value="MFE1750080.1"/>
    <property type="molecule type" value="Genomic_DNA"/>
</dbReference>
<accession>A0ABW6H1B2</accession>
<dbReference type="Gene3D" id="3.10.310.10">
    <property type="entry name" value="Diaminopimelate Epimerase, Chain A, domain 1"/>
    <property type="match status" value="1"/>
</dbReference>
<proteinExistence type="predicted"/>
<sequence>MTDYDVLRVFCGPSGGYGNELGVVRDGSRVPGQEDRQALAAELGFSETVFVDDPERGVIDIYTPTLRLPFAGHPCVGTAWLLDVPELVTPAGVVGARLDGEFSWIEARPEWAPPCTLRQYATAAEVDDLAVPPPGERSERGVLPDEVRGRVYAWAWEDEPAGRIRARAFPGRIDERGGSRSGGAGARTGGIDEDEATGAAALLLTDRLGRALNITQGAGSQILTAPQPGGWVEVGGRVRLEGAEGSRPAATAIGAGLRSPSGGLRFQAEVLGPRS</sequence>
<dbReference type="RefSeq" id="WP_381826200.1">
    <property type="nucleotide sequence ID" value="NZ_JBHYTS010000006.1"/>
</dbReference>
<organism evidence="1 2">
    <name type="scientific">Streptomyces anandii</name>
    <dbReference type="NCBI Taxonomy" id="285454"/>
    <lineage>
        <taxon>Bacteria</taxon>
        <taxon>Bacillati</taxon>
        <taxon>Actinomycetota</taxon>
        <taxon>Actinomycetes</taxon>
        <taxon>Kitasatosporales</taxon>
        <taxon>Streptomycetaceae</taxon>
        <taxon>Streptomyces</taxon>
    </lineage>
</organism>
<gene>
    <name evidence="1" type="ORF">ACFW88_05960</name>
</gene>
<dbReference type="InterPro" id="IPR003719">
    <property type="entry name" value="Phenazine_PhzF-like"/>
</dbReference>